<accession>A0AA37LY25</accession>
<comment type="caution">
    <text evidence="2">The sequence shown here is derived from an EMBL/GenBank/DDBJ whole genome shotgun (WGS) entry which is preliminary data.</text>
</comment>
<evidence type="ECO:0008006" key="4">
    <source>
        <dbReference type="Google" id="ProtNLM"/>
    </source>
</evidence>
<feature type="signal peptide" evidence="1">
    <location>
        <begin position="1"/>
        <end position="20"/>
    </location>
</feature>
<name>A0AA37LY25_9PEZI</name>
<keyword evidence="3" id="KW-1185">Reference proteome</keyword>
<reference evidence="2 3" key="1">
    <citation type="submission" date="2021-07" db="EMBL/GenBank/DDBJ databases">
        <title>Genome data of Colletotrichum spaethianum.</title>
        <authorList>
            <person name="Utami Y.D."/>
            <person name="Hiruma K."/>
        </authorList>
    </citation>
    <scope>NUCLEOTIDE SEQUENCE [LARGE SCALE GENOMIC DNA]</scope>
    <source>
        <strain evidence="2 3">MAFF 242679</strain>
    </source>
</reference>
<evidence type="ECO:0000256" key="1">
    <source>
        <dbReference type="SAM" id="SignalP"/>
    </source>
</evidence>
<dbReference type="AlphaFoldDB" id="A0AA37LY25"/>
<sequence>MKFIAIAVLALVPHLTSVQASIAPGAASNCGDLGVMSYTGPSLAGVDAANTRTCREHPLRVDSGFSPKLAARECWFGDDYGCTKGYCWEKCEGDGKWCWTAWNQGLGKWRSCSGKEDCAPNDTSACGQGGCDDCGCSCH</sequence>
<proteinExistence type="predicted"/>
<keyword evidence="1" id="KW-0732">Signal</keyword>
<dbReference type="EMBL" id="BPPX01000029">
    <property type="protein sequence ID" value="GJC88048.1"/>
    <property type="molecule type" value="Genomic_DNA"/>
</dbReference>
<gene>
    <name evidence="2" type="ORF">ColLi_10886</name>
</gene>
<organism evidence="2 3">
    <name type="scientific">Colletotrichum liriopes</name>
    <dbReference type="NCBI Taxonomy" id="708192"/>
    <lineage>
        <taxon>Eukaryota</taxon>
        <taxon>Fungi</taxon>
        <taxon>Dikarya</taxon>
        <taxon>Ascomycota</taxon>
        <taxon>Pezizomycotina</taxon>
        <taxon>Sordariomycetes</taxon>
        <taxon>Hypocreomycetidae</taxon>
        <taxon>Glomerellales</taxon>
        <taxon>Glomerellaceae</taxon>
        <taxon>Colletotrichum</taxon>
        <taxon>Colletotrichum spaethianum species complex</taxon>
    </lineage>
</organism>
<feature type="chain" id="PRO_5041334942" description="IDI-2" evidence="1">
    <location>
        <begin position="21"/>
        <end position="139"/>
    </location>
</feature>
<evidence type="ECO:0000313" key="3">
    <source>
        <dbReference type="Proteomes" id="UP001055172"/>
    </source>
</evidence>
<dbReference type="Proteomes" id="UP001055172">
    <property type="component" value="Unassembled WGS sequence"/>
</dbReference>
<evidence type="ECO:0000313" key="2">
    <source>
        <dbReference type="EMBL" id="GJC88048.1"/>
    </source>
</evidence>
<protein>
    <recommendedName>
        <fullName evidence="4">IDI-2</fullName>
    </recommendedName>
</protein>